<feature type="domain" description="Helicase C-terminal" evidence="6">
    <location>
        <begin position="271"/>
        <end position="422"/>
    </location>
</feature>
<dbReference type="PROSITE" id="PS51194">
    <property type="entry name" value="HELICASE_CTER"/>
    <property type="match status" value="1"/>
</dbReference>
<dbReference type="SUPFAM" id="SSF52540">
    <property type="entry name" value="P-loop containing nucleoside triphosphate hydrolases"/>
    <property type="match status" value="1"/>
</dbReference>
<dbReference type="InterPro" id="IPR000330">
    <property type="entry name" value="SNF2_N"/>
</dbReference>
<evidence type="ECO:0000259" key="5">
    <source>
        <dbReference type="PROSITE" id="PS51192"/>
    </source>
</evidence>
<reference evidence="7" key="2">
    <citation type="journal article" date="2018" name="Nat. Commun.">
        <title>Tailed giant Tupanvirus possesses the most complete translational apparatus of the known virosphere.</title>
        <authorList>
            <person name="Abrahao J."/>
            <person name="Silva L."/>
            <person name="Silva L.S."/>
            <person name="Khalil J.Y.B."/>
            <person name="Rodrigues R."/>
            <person name="Arantes T."/>
            <person name="Assis F."/>
            <person name="Boratto P."/>
            <person name="Andrade M."/>
            <person name="Kroon E.G."/>
            <person name="Ribeiro B."/>
            <person name="Bergier I."/>
            <person name="Seligmann H."/>
            <person name="Ghigo E."/>
            <person name="Colson P."/>
            <person name="Levasseur A."/>
            <person name="Kroemer G."/>
            <person name="Raoult D."/>
            <person name="La Scola B."/>
        </authorList>
    </citation>
    <scope>NUCLEOTIDE SEQUENCE [LARGE SCALE GENOMIC DNA]</scope>
    <source>
        <strain evidence="7">Deep ocean</strain>
    </source>
</reference>
<dbReference type="InterPro" id="IPR050628">
    <property type="entry name" value="SNF2_RAD54_helicase_TF"/>
</dbReference>
<dbReference type="InterPro" id="IPR027417">
    <property type="entry name" value="P-loop_NTPase"/>
</dbReference>
<name>A0A6N1NNR1_9VIRU</name>
<dbReference type="KEGG" id="vg:80517012"/>
<dbReference type="InterPro" id="IPR014001">
    <property type="entry name" value="Helicase_ATP-bd"/>
</dbReference>
<dbReference type="GO" id="GO:0016787">
    <property type="term" value="F:hydrolase activity"/>
    <property type="evidence" value="ECO:0007669"/>
    <property type="project" value="UniProtKB-KW"/>
</dbReference>
<protein>
    <submittedName>
        <fullName evidence="7">Atp-dependent rna helicase</fullName>
    </submittedName>
</protein>
<dbReference type="SMART" id="SM00490">
    <property type="entry name" value="HELICc"/>
    <property type="match status" value="1"/>
</dbReference>
<evidence type="ECO:0000256" key="2">
    <source>
        <dbReference type="ARBA" id="ARBA00022801"/>
    </source>
</evidence>
<reference evidence="7" key="1">
    <citation type="submission" date="2017-06" db="EMBL/GenBank/DDBJ databases">
        <authorList>
            <person name="Assis F.L."/>
            <person name="Abrahao J.S."/>
            <person name="Silva L."/>
            <person name="Khalil J.B."/>
            <person name="Rodrigues R."/>
            <person name="Silva L.S."/>
            <person name="Boratto P."/>
            <person name="Andrade M."/>
            <person name="Kroon E.G."/>
            <person name="Ribeiro B."/>
            <person name="Bergier I."/>
            <person name="Seligmann H."/>
            <person name="Ghigo E."/>
            <person name="Colson P."/>
            <person name="Levasseur A."/>
            <person name="Raoult D."/>
            <person name="Scola B.L."/>
        </authorList>
    </citation>
    <scope>NUCLEOTIDE SEQUENCE</scope>
    <source>
        <strain evidence="7">Deep ocean</strain>
    </source>
</reference>
<keyword evidence="2" id="KW-0378">Hydrolase</keyword>
<dbReference type="GO" id="GO:0008094">
    <property type="term" value="F:ATP-dependent activity, acting on DNA"/>
    <property type="evidence" value="ECO:0007669"/>
    <property type="project" value="TreeGrafter"/>
</dbReference>
<evidence type="ECO:0000256" key="1">
    <source>
        <dbReference type="ARBA" id="ARBA00022741"/>
    </source>
</evidence>
<proteinExistence type="predicted"/>
<dbReference type="SMART" id="SM00487">
    <property type="entry name" value="DEXDc"/>
    <property type="match status" value="1"/>
</dbReference>
<dbReference type="PANTHER" id="PTHR45626">
    <property type="entry name" value="TRANSCRIPTION TERMINATION FACTOR 2-RELATED"/>
    <property type="match status" value="1"/>
</dbReference>
<dbReference type="InterPro" id="IPR001650">
    <property type="entry name" value="Helicase_C-like"/>
</dbReference>
<accession>A0A6N1NNR1</accession>
<feature type="transmembrane region" description="Helical" evidence="4">
    <location>
        <begin position="112"/>
        <end position="136"/>
    </location>
</feature>
<dbReference type="Pfam" id="PF00271">
    <property type="entry name" value="Helicase_C"/>
    <property type="match status" value="1"/>
</dbReference>
<keyword evidence="4" id="KW-0472">Membrane</keyword>
<dbReference type="Gene3D" id="3.40.50.300">
    <property type="entry name" value="P-loop containing nucleotide triphosphate hydrolases"/>
    <property type="match status" value="2"/>
</dbReference>
<dbReference type="CDD" id="cd18793">
    <property type="entry name" value="SF2_C_SNF"/>
    <property type="match status" value="1"/>
</dbReference>
<keyword evidence="7" id="KW-0347">Helicase</keyword>
<dbReference type="Pfam" id="PF00176">
    <property type="entry name" value="SNF2-rel_dom"/>
    <property type="match status" value="1"/>
</dbReference>
<evidence type="ECO:0000259" key="6">
    <source>
        <dbReference type="PROSITE" id="PS51194"/>
    </source>
</evidence>
<dbReference type="EMBL" id="MF405918">
    <property type="protein sequence ID" value="QKU33713.1"/>
    <property type="molecule type" value="Genomic_DNA"/>
</dbReference>
<dbReference type="RefSeq" id="YP_010780321.1">
    <property type="nucleotide sequence ID" value="NC_075038.1"/>
</dbReference>
<keyword evidence="1" id="KW-0547">Nucleotide-binding</keyword>
<sequence length="489" mass="57503">MIELKDHQKKPIEFMKYNRGVILYHSTGSGKTLTALYAVYQFKYDIIIIGTKSSKKTFIDNIQKANMDTSRFTFYTYTKIKKILETNITIFRNTSVIVDEAHAIRNENMYNLYIASALMVASKIILLTATPVINYFNDLSVLVNIVKGEDALPTERKLFDQMFYDDERMVLINENILFDKIKNTISYFKINDDENYPKSTTHYLEVEMSHEQVDEYIYYIRKIIYEDKDIVSGVDILNIDYGLLPNKKRNFFLNVTRQLSNTVKNSEDSPKIKEIFQKITEGPYPVIVYSNFLKSGIYTLAILLEKNKISYKTITGFTTNDKLNIIVNNYNNGMYKVLLISSAGSESLDLKNTRQIHIMEPHWNESRIQQVIGRAIRYKSHENLPPEQRHVDVYRWISIFPKQIKNLSADQYLIKLSQKKKQLWDKYQEIIISASIENNFMVNTKNNKNNKKSNINSKFIGYSNDQYYDKYLKYKRKYNMLKQNFIDSS</sequence>
<dbReference type="GeneID" id="80517012"/>
<evidence type="ECO:0000313" key="7">
    <source>
        <dbReference type="EMBL" id="QKU33713.1"/>
    </source>
</evidence>
<evidence type="ECO:0000256" key="4">
    <source>
        <dbReference type="SAM" id="Phobius"/>
    </source>
</evidence>
<dbReference type="PROSITE" id="PS51192">
    <property type="entry name" value="HELICASE_ATP_BIND_1"/>
    <property type="match status" value="1"/>
</dbReference>
<keyword evidence="3" id="KW-0067">ATP-binding</keyword>
<dbReference type="InterPro" id="IPR049730">
    <property type="entry name" value="SNF2/RAD54-like_C"/>
</dbReference>
<keyword evidence="4" id="KW-1133">Transmembrane helix</keyword>
<evidence type="ECO:0000256" key="3">
    <source>
        <dbReference type="ARBA" id="ARBA00022840"/>
    </source>
</evidence>
<organism evidence="7">
    <name type="scientific">Tupanvirus deep ocean</name>
    <dbReference type="NCBI Taxonomy" id="2126984"/>
    <lineage>
        <taxon>Viruses</taxon>
        <taxon>Varidnaviria</taxon>
        <taxon>Bamfordvirae</taxon>
        <taxon>Nucleocytoviricota</taxon>
        <taxon>Megaviricetes</taxon>
        <taxon>Imitervirales</taxon>
        <taxon>Mimiviridae</taxon>
        <taxon>Megamimivirinae</taxon>
        <taxon>Tupanvirus</taxon>
        <taxon>Tupanvirus altamarinense</taxon>
    </lineage>
</organism>
<keyword evidence="4" id="KW-0812">Transmembrane</keyword>
<dbReference type="GO" id="GO:0006281">
    <property type="term" value="P:DNA repair"/>
    <property type="evidence" value="ECO:0007669"/>
    <property type="project" value="TreeGrafter"/>
</dbReference>
<dbReference type="GO" id="GO:0005524">
    <property type="term" value="F:ATP binding"/>
    <property type="evidence" value="ECO:0007669"/>
    <property type="project" value="UniProtKB-KW"/>
</dbReference>
<feature type="domain" description="Helicase ATP-binding" evidence="5">
    <location>
        <begin position="12"/>
        <end position="149"/>
    </location>
</feature>
<dbReference type="GO" id="GO:0004386">
    <property type="term" value="F:helicase activity"/>
    <property type="evidence" value="ECO:0007669"/>
    <property type="project" value="UniProtKB-KW"/>
</dbReference>